<feature type="domain" description="HTH lysR-type" evidence="6">
    <location>
        <begin position="1"/>
        <end position="58"/>
    </location>
</feature>
<dbReference type="InterPro" id="IPR036390">
    <property type="entry name" value="WH_DNA-bd_sf"/>
</dbReference>
<dbReference type="OrthoDB" id="570111at2"/>
<dbReference type="SUPFAM" id="SSF53850">
    <property type="entry name" value="Periplasmic binding protein-like II"/>
    <property type="match status" value="1"/>
</dbReference>
<dbReference type="Pfam" id="PF00126">
    <property type="entry name" value="HTH_1"/>
    <property type="match status" value="1"/>
</dbReference>
<keyword evidence="4" id="KW-0804">Transcription</keyword>
<gene>
    <name evidence="7" type="ORF">EHS89_00920</name>
</gene>
<feature type="coiled-coil region" evidence="5">
    <location>
        <begin position="61"/>
        <end position="88"/>
    </location>
</feature>
<proteinExistence type="inferred from homology"/>
<keyword evidence="3" id="KW-0238">DNA-binding</keyword>
<comment type="caution">
    <text evidence="7">The sequence shown here is derived from an EMBL/GenBank/DDBJ whole genome shotgun (WGS) entry which is preliminary data.</text>
</comment>
<keyword evidence="5" id="KW-0175">Coiled coil</keyword>
<evidence type="ECO:0000313" key="7">
    <source>
        <dbReference type="EMBL" id="RRD01156.1"/>
    </source>
</evidence>
<dbReference type="GO" id="GO:0006351">
    <property type="term" value="P:DNA-templated transcription"/>
    <property type="evidence" value="ECO:0007669"/>
    <property type="project" value="TreeGrafter"/>
</dbReference>
<dbReference type="InterPro" id="IPR000847">
    <property type="entry name" value="LysR_HTH_N"/>
</dbReference>
<dbReference type="InterPro" id="IPR058163">
    <property type="entry name" value="LysR-type_TF_proteobact-type"/>
</dbReference>
<dbReference type="Gene3D" id="3.40.190.290">
    <property type="match status" value="1"/>
</dbReference>
<evidence type="ECO:0000256" key="1">
    <source>
        <dbReference type="ARBA" id="ARBA00009437"/>
    </source>
</evidence>
<reference evidence="7 8" key="1">
    <citation type="submission" date="2018-11" db="EMBL/GenBank/DDBJ databases">
        <title>The draft genome sequence of Amphritea balenae JAMM 1525T.</title>
        <authorList>
            <person name="Fang Z."/>
            <person name="Zhang Y."/>
            <person name="Han X."/>
        </authorList>
    </citation>
    <scope>NUCLEOTIDE SEQUENCE [LARGE SCALE GENOMIC DNA]</scope>
    <source>
        <strain evidence="7 8">JAMM 1525</strain>
    </source>
</reference>
<dbReference type="InterPro" id="IPR005119">
    <property type="entry name" value="LysR_subst-bd"/>
</dbReference>
<sequence>MNWNDLTYFLALYRAGTLSGAAQQLGVNNTTVARRIQRLETDLKTKLFIRHNNRYLVTDDAEDIVAMAEQAEQQVMQIEQRLSSQDQALTGSIRITSVATFINGYLLARLPDFQQKYPGIQIELIADAQQLSLTRREADLAIRMGRPETGNMVISKLTDLHYAIYTGSAKDVTSDISALPWICLDERYINLPESRWQQTHYSDAKVALRVNVGLASVEAVKQRLGIAYLPCFLAKSFALTPLSESAPVRELWLLQHPELIKTQRLRVFVDWLKNQVADEHLIFSTT</sequence>
<protein>
    <submittedName>
        <fullName evidence="7">LysR family transcriptional regulator</fullName>
    </submittedName>
</protein>
<keyword evidence="2" id="KW-0805">Transcription regulation</keyword>
<dbReference type="EMBL" id="RQXV01000001">
    <property type="protein sequence ID" value="RRD01156.1"/>
    <property type="molecule type" value="Genomic_DNA"/>
</dbReference>
<keyword evidence="8" id="KW-1185">Reference proteome</keyword>
<dbReference type="PANTHER" id="PTHR30537">
    <property type="entry name" value="HTH-TYPE TRANSCRIPTIONAL REGULATOR"/>
    <property type="match status" value="1"/>
</dbReference>
<evidence type="ECO:0000259" key="6">
    <source>
        <dbReference type="PROSITE" id="PS50931"/>
    </source>
</evidence>
<dbReference type="GO" id="GO:0003700">
    <property type="term" value="F:DNA-binding transcription factor activity"/>
    <property type="evidence" value="ECO:0007669"/>
    <property type="project" value="InterPro"/>
</dbReference>
<dbReference type="PANTHER" id="PTHR30537:SF3">
    <property type="entry name" value="TRANSCRIPTIONAL REGULATORY PROTEIN"/>
    <property type="match status" value="1"/>
</dbReference>
<evidence type="ECO:0000313" key="8">
    <source>
        <dbReference type="Proteomes" id="UP000267535"/>
    </source>
</evidence>
<evidence type="ECO:0000256" key="3">
    <source>
        <dbReference type="ARBA" id="ARBA00023125"/>
    </source>
</evidence>
<dbReference type="PROSITE" id="PS50931">
    <property type="entry name" value="HTH_LYSR"/>
    <property type="match status" value="1"/>
</dbReference>
<dbReference type="InterPro" id="IPR036388">
    <property type="entry name" value="WH-like_DNA-bd_sf"/>
</dbReference>
<dbReference type="Pfam" id="PF03466">
    <property type="entry name" value="LysR_substrate"/>
    <property type="match status" value="1"/>
</dbReference>
<evidence type="ECO:0000256" key="5">
    <source>
        <dbReference type="SAM" id="Coils"/>
    </source>
</evidence>
<evidence type="ECO:0000256" key="4">
    <source>
        <dbReference type="ARBA" id="ARBA00023163"/>
    </source>
</evidence>
<organism evidence="7 8">
    <name type="scientific">Amphritea balenae</name>
    <dbReference type="NCBI Taxonomy" id="452629"/>
    <lineage>
        <taxon>Bacteria</taxon>
        <taxon>Pseudomonadati</taxon>
        <taxon>Pseudomonadota</taxon>
        <taxon>Gammaproteobacteria</taxon>
        <taxon>Oceanospirillales</taxon>
        <taxon>Oceanospirillaceae</taxon>
        <taxon>Amphritea</taxon>
    </lineage>
</organism>
<dbReference type="GO" id="GO:0043565">
    <property type="term" value="F:sequence-specific DNA binding"/>
    <property type="evidence" value="ECO:0007669"/>
    <property type="project" value="TreeGrafter"/>
</dbReference>
<dbReference type="Gene3D" id="1.10.10.10">
    <property type="entry name" value="Winged helix-like DNA-binding domain superfamily/Winged helix DNA-binding domain"/>
    <property type="match status" value="1"/>
</dbReference>
<evidence type="ECO:0000256" key="2">
    <source>
        <dbReference type="ARBA" id="ARBA00023015"/>
    </source>
</evidence>
<dbReference type="SUPFAM" id="SSF46785">
    <property type="entry name" value="Winged helix' DNA-binding domain"/>
    <property type="match status" value="1"/>
</dbReference>
<dbReference type="RefSeq" id="WP_124924228.1">
    <property type="nucleotide sequence ID" value="NZ_BMOH01000001.1"/>
</dbReference>
<comment type="similarity">
    <text evidence="1">Belongs to the LysR transcriptional regulatory family.</text>
</comment>
<dbReference type="Proteomes" id="UP000267535">
    <property type="component" value="Unassembled WGS sequence"/>
</dbReference>
<dbReference type="AlphaFoldDB" id="A0A3P1SX92"/>
<name>A0A3P1SX92_9GAMM</name>
<accession>A0A3P1SX92</accession>